<dbReference type="Proteomes" id="UP001339962">
    <property type="component" value="Unassembled WGS sequence"/>
</dbReference>
<dbReference type="NCBIfam" id="TIGR02907">
    <property type="entry name" value="spore_VI_D"/>
    <property type="match status" value="1"/>
</dbReference>
<dbReference type="Pfam" id="PF01476">
    <property type="entry name" value="LysM"/>
    <property type="match status" value="1"/>
</dbReference>
<feature type="domain" description="LysM" evidence="2">
    <location>
        <begin position="295"/>
        <end position="339"/>
    </location>
</feature>
<dbReference type="SUPFAM" id="SSF54106">
    <property type="entry name" value="LysM domain"/>
    <property type="match status" value="1"/>
</dbReference>
<comment type="caution">
    <text evidence="3">The sequence shown here is derived from an EMBL/GenBank/DDBJ whole genome shotgun (WGS) entry which is preliminary data.</text>
</comment>
<dbReference type="Gene3D" id="3.10.350.10">
    <property type="entry name" value="LysM domain"/>
    <property type="match status" value="1"/>
</dbReference>
<accession>A0ABD5IT46</accession>
<sequence>MDQSYLRFSLEEAIWFKRGQEVQEFLSVSLDPVISVDEYEHYITIRGALELSGEYRMADDEEGEDVELYDFGTHRFIQYIETREDGITELFHRFPVDITIPKNRIVNLEDVYVTIESFDYDLGQDGRLSLMADISISGISEDTDDEAEDEDGEPWFEPFETVARKELYDEEYEDEYGRFESSIHAENEENLENHGWSNENAEQDNEHWNPIFDQAEENEETEPEFENHGPLIANNENNEAPEHETKVSIGASKHKDQENHQAVEGEETKKQRKENALYLTQLFSKDQAEDFSRLKICIVQQGDSMDKIAQRYDLSIQQILRANQLDYEAELREGQLLYIPVPANSRP</sequence>
<dbReference type="CDD" id="cd00118">
    <property type="entry name" value="LysM"/>
    <property type="match status" value="1"/>
</dbReference>
<dbReference type="AlphaFoldDB" id="A0ABD5IT46"/>
<proteinExistence type="predicted"/>
<dbReference type="InterPro" id="IPR014256">
    <property type="entry name" value="Spore_VI_D"/>
</dbReference>
<dbReference type="Pfam" id="PF20918">
    <property type="entry name" value="SPOCS_spoVID-N"/>
    <property type="match status" value="1"/>
</dbReference>
<organism evidence="3 4">
    <name type="scientific">Anoxybacteroides rupiense</name>
    <dbReference type="NCBI Taxonomy" id="311460"/>
    <lineage>
        <taxon>Bacteria</taxon>
        <taxon>Bacillati</taxon>
        <taxon>Bacillota</taxon>
        <taxon>Bacilli</taxon>
        <taxon>Bacillales</taxon>
        <taxon>Anoxybacillaceae</taxon>
        <taxon>Anoxybacteroides</taxon>
    </lineage>
</organism>
<feature type="compositionally biased region" description="Basic and acidic residues" evidence="1">
    <location>
        <begin position="253"/>
        <end position="271"/>
    </location>
</feature>
<feature type="region of interest" description="Disordered" evidence="1">
    <location>
        <begin position="216"/>
        <end position="271"/>
    </location>
</feature>
<evidence type="ECO:0000313" key="4">
    <source>
        <dbReference type="Proteomes" id="UP001339962"/>
    </source>
</evidence>
<protein>
    <submittedName>
        <fullName evidence="3">Stage VI sporulation protein D</fullName>
    </submittedName>
</protein>
<evidence type="ECO:0000256" key="1">
    <source>
        <dbReference type="SAM" id="MobiDB-lite"/>
    </source>
</evidence>
<dbReference type="EMBL" id="JARTLI010000004">
    <property type="protein sequence ID" value="MED5051043.1"/>
    <property type="molecule type" value="Genomic_DNA"/>
</dbReference>
<dbReference type="SMART" id="SM00257">
    <property type="entry name" value="LysM"/>
    <property type="match status" value="1"/>
</dbReference>
<dbReference type="RefSeq" id="WP_328217251.1">
    <property type="nucleotide sequence ID" value="NZ_JARTLI010000004.1"/>
</dbReference>
<dbReference type="InterPro" id="IPR036779">
    <property type="entry name" value="LysM_dom_sf"/>
</dbReference>
<reference evidence="3 4" key="1">
    <citation type="submission" date="2023-03" db="EMBL/GenBank/DDBJ databases">
        <title>Bacillus Genome Sequencing.</title>
        <authorList>
            <person name="Dunlap C."/>
        </authorList>
    </citation>
    <scope>NUCLEOTIDE SEQUENCE [LARGE SCALE GENOMIC DNA]</scope>
    <source>
        <strain evidence="3 4">NRS-38</strain>
    </source>
</reference>
<dbReference type="PROSITE" id="PS51782">
    <property type="entry name" value="LYSM"/>
    <property type="match status" value="1"/>
</dbReference>
<dbReference type="InterPro" id="IPR018392">
    <property type="entry name" value="LysM"/>
</dbReference>
<name>A0ABD5IT46_9BACL</name>
<dbReference type="InterPro" id="IPR048862">
    <property type="entry name" value="SPOCS_spoVID_N"/>
</dbReference>
<gene>
    <name evidence="3" type="primary">spoVID</name>
    <name evidence="3" type="ORF">P9850_04035</name>
</gene>
<evidence type="ECO:0000313" key="3">
    <source>
        <dbReference type="EMBL" id="MED5051043.1"/>
    </source>
</evidence>
<evidence type="ECO:0000259" key="2">
    <source>
        <dbReference type="PROSITE" id="PS51782"/>
    </source>
</evidence>